<feature type="domain" description="Peptidase S9 prolyl oligopeptidase catalytic" evidence="2">
    <location>
        <begin position="283"/>
        <end position="446"/>
    </location>
</feature>
<dbReference type="PANTHER" id="PTHR11731">
    <property type="entry name" value="PROTEASE FAMILY S9B,C DIPEPTIDYL-PEPTIDASE IV-RELATED"/>
    <property type="match status" value="1"/>
</dbReference>
<feature type="transmembrane region" description="Helical" evidence="1">
    <location>
        <begin position="35"/>
        <end position="60"/>
    </location>
</feature>
<dbReference type="WBParaSite" id="PSAMB.scaffold68size88002.g1394.t2">
    <property type="protein sequence ID" value="PSAMB.scaffold68size88002.g1394.t2"/>
    <property type="gene ID" value="PSAMB.scaffold68size88002.g1394"/>
</dbReference>
<dbReference type="GO" id="GO:0008236">
    <property type="term" value="F:serine-type peptidase activity"/>
    <property type="evidence" value="ECO:0007669"/>
    <property type="project" value="InterPro"/>
</dbReference>
<protein>
    <submittedName>
        <fullName evidence="5">Uncharacterized protein</fullName>
    </submittedName>
</protein>
<dbReference type="Pfam" id="PF00930">
    <property type="entry name" value="DPPIV_N"/>
    <property type="match status" value="1"/>
</dbReference>
<dbReference type="InterPro" id="IPR029058">
    <property type="entry name" value="AB_hydrolase_fold"/>
</dbReference>
<keyword evidence="1" id="KW-1133">Transmembrane helix</keyword>
<dbReference type="Pfam" id="PF00326">
    <property type="entry name" value="Peptidase_S9"/>
    <property type="match status" value="1"/>
</dbReference>
<dbReference type="InterPro" id="IPR050278">
    <property type="entry name" value="Serine_Prot_S9B/DPPIV"/>
</dbReference>
<organism evidence="4 5">
    <name type="scientific">Plectus sambesii</name>
    <dbReference type="NCBI Taxonomy" id="2011161"/>
    <lineage>
        <taxon>Eukaryota</taxon>
        <taxon>Metazoa</taxon>
        <taxon>Ecdysozoa</taxon>
        <taxon>Nematoda</taxon>
        <taxon>Chromadorea</taxon>
        <taxon>Plectida</taxon>
        <taxon>Plectina</taxon>
        <taxon>Plectoidea</taxon>
        <taxon>Plectidae</taxon>
        <taxon>Plectus</taxon>
    </lineage>
</organism>
<evidence type="ECO:0000259" key="2">
    <source>
        <dbReference type="Pfam" id="PF00326"/>
    </source>
</evidence>
<dbReference type="InterPro" id="IPR001375">
    <property type="entry name" value="Peptidase_S9_cat"/>
</dbReference>
<evidence type="ECO:0000313" key="5">
    <source>
        <dbReference type="WBParaSite" id="PSAMB.scaffold68size88002.g1394.t2"/>
    </source>
</evidence>
<proteinExistence type="predicted"/>
<dbReference type="GO" id="GO:0008239">
    <property type="term" value="F:dipeptidyl-peptidase activity"/>
    <property type="evidence" value="ECO:0007669"/>
    <property type="project" value="TreeGrafter"/>
</dbReference>
<keyword evidence="4" id="KW-1185">Reference proteome</keyword>
<name>A0A914X7V0_9BILA</name>
<dbReference type="Gene3D" id="2.140.10.30">
    <property type="entry name" value="Dipeptidylpeptidase IV, N-terminal domain"/>
    <property type="match status" value="1"/>
</dbReference>
<dbReference type="GO" id="GO:0006508">
    <property type="term" value="P:proteolysis"/>
    <property type="evidence" value="ECO:0007669"/>
    <property type="project" value="InterPro"/>
</dbReference>
<evidence type="ECO:0000313" key="4">
    <source>
        <dbReference type="Proteomes" id="UP000887566"/>
    </source>
</evidence>
<evidence type="ECO:0000259" key="3">
    <source>
        <dbReference type="Pfam" id="PF00930"/>
    </source>
</evidence>
<dbReference type="Gene3D" id="3.40.50.1820">
    <property type="entry name" value="alpha/beta hydrolase"/>
    <property type="match status" value="2"/>
</dbReference>
<dbReference type="Proteomes" id="UP000887566">
    <property type="component" value="Unplaced"/>
</dbReference>
<dbReference type="InterPro" id="IPR002469">
    <property type="entry name" value="Peptidase_S9B_N"/>
</dbReference>
<accession>A0A914X7V0</accession>
<sequence length="515" mass="57863">MAAYELGSARSYYGMSESIPYEQPPQKPPSGCRTALVIAAIVFGVLISVAVVAAIVLVFMQELRVPYYESGVSYPRYNQISYPKAGVDRQPTVFLWIWDKANNATKLLLPPEELFGLDDAYYLFSASWLRYVREDGSQMEVLSAVWSNRLQNEVFISLCTYESSQCVLNHRQSFTVNNKSLWAEPTDFRIRFQSKTGYFVVLPHVQADRHHVLAELNESVQFDLPSVKFMQITLDDRFESSVRLILPPELDPTLPIKYPLLVLVYAGPGSNAAKAQTPWSLLTYFASKRRYVIACIDGRGSGGRGWDVKGPIYRNLGGPEVDDQIATVTKLKQLLPYLDDKAVGVFGWSYGGFVSAHIAARDAGRTFPCVAAIAAVTDYRLYDTAYTERYMGLVGNNTSGYERSNVLKNITGFQHVDFLLAHGEADDNVHYQNSALLAYALQEHNVHYQNSALLAYALQERGIHFRQLVYTNQDHSIATARPHLYRELDMFFDECFKTSSTANTEPSSSVAPFTT</sequence>
<feature type="domain" description="Dipeptidylpeptidase IV N-terminal" evidence="3">
    <location>
        <begin position="62"/>
        <end position="211"/>
    </location>
</feature>
<dbReference type="AlphaFoldDB" id="A0A914X7V0"/>
<keyword evidence="1" id="KW-0472">Membrane</keyword>
<dbReference type="GO" id="GO:0005886">
    <property type="term" value="C:plasma membrane"/>
    <property type="evidence" value="ECO:0007669"/>
    <property type="project" value="TreeGrafter"/>
</dbReference>
<keyword evidence="1" id="KW-0812">Transmembrane</keyword>
<evidence type="ECO:0000256" key="1">
    <source>
        <dbReference type="SAM" id="Phobius"/>
    </source>
</evidence>
<dbReference type="SUPFAM" id="SSF53474">
    <property type="entry name" value="alpha/beta-Hydrolases"/>
    <property type="match status" value="1"/>
</dbReference>
<reference evidence="5" key="1">
    <citation type="submission" date="2022-11" db="UniProtKB">
        <authorList>
            <consortium name="WormBaseParasite"/>
        </authorList>
    </citation>
    <scope>IDENTIFICATION</scope>
</reference>
<dbReference type="PANTHER" id="PTHR11731:SF202">
    <property type="entry name" value="DIPEPTIDYL PEPTIDASE FAMILY MEMBER 2"/>
    <property type="match status" value="1"/>
</dbReference>